<evidence type="ECO:0000313" key="2">
    <source>
        <dbReference type="Proteomes" id="UP000316621"/>
    </source>
</evidence>
<gene>
    <name evidence="1" type="ORF">C5167_031697</name>
</gene>
<dbReference type="Gramene" id="RZC68419">
    <property type="protein sequence ID" value="RZC68419"/>
    <property type="gene ID" value="C5167_031697"/>
</dbReference>
<keyword evidence="2" id="KW-1185">Reference proteome</keyword>
<organism evidence="1 2">
    <name type="scientific">Papaver somniferum</name>
    <name type="common">Opium poppy</name>
    <dbReference type="NCBI Taxonomy" id="3469"/>
    <lineage>
        <taxon>Eukaryota</taxon>
        <taxon>Viridiplantae</taxon>
        <taxon>Streptophyta</taxon>
        <taxon>Embryophyta</taxon>
        <taxon>Tracheophyta</taxon>
        <taxon>Spermatophyta</taxon>
        <taxon>Magnoliopsida</taxon>
        <taxon>Ranunculales</taxon>
        <taxon>Papaveraceae</taxon>
        <taxon>Papaveroideae</taxon>
        <taxon>Papaver</taxon>
    </lineage>
</organism>
<accession>A0A4Y7K908</accession>
<sequence length="201" mass="22813">MDHMAASNIEGLRLGDPIVQGQLLRIRLQERVAQNGRMPIVIDEQSGVLVGEHGSHLSGECDTILHAFAPLGYKSWTKIPLQDKETFIEQLKDNFILDTSVPSVKRCLNYRMSKGYASFKQEMLMHFRNHATIEEARGNPFGTSYQQIGQVCVTSLLWRVQRILRNAVIVTRILRPQEDSFSIDGKDLKDICYGTTESSYK</sequence>
<protein>
    <submittedName>
        <fullName evidence="1">Uncharacterized protein</fullName>
    </submittedName>
</protein>
<dbReference type="EMBL" id="CM010721">
    <property type="protein sequence ID" value="RZC68419.1"/>
    <property type="molecule type" value="Genomic_DNA"/>
</dbReference>
<reference evidence="1 2" key="1">
    <citation type="journal article" date="2018" name="Science">
        <title>The opium poppy genome and morphinan production.</title>
        <authorList>
            <person name="Guo L."/>
            <person name="Winzer T."/>
            <person name="Yang X."/>
            <person name="Li Y."/>
            <person name="Ning Z."/>
            <person name="He Z."/>
            <person name="Teodor R."/>
            <person name="Lu Y."/>
            <person name="Bowser T.A."/>
            <person name="Graham I.A."/>
            <person name="Ye K."/>
        </authorList>
    </citation>
    <scope>NUCLEOTIDE SEQUENCE [LARGE SCALE GENOMIC DNA]</scope>
    <source>
        <strain evidence="2">cv. HN1</strain>
        <tissue evidence="1">Leaves</tissue>
    </source>
</reference>
<proteinExistence type="predicted"/>
<dbReference type="Proteomes" id="UP000316621">
    <property type="component" value="Chromosome 7"/>
</dbReference>
<dbReference type="AlphaFoldDB" id="A0A4Y7K908"/>
<name>A0A4Y7K908_PAPSO</name>
<evidence type="ECO:0000313" key="1">
    <source>
        <dbReference type="EMBL" id="RZC68419.1"/>
    </source>
</evidence>